<name>A0A7J9SDY6_9EURY</name>
<dbReference type="NCBIfam" id="TIGR00307">
    <property type="entry name" value="eS8"/>
    <property type="match status" value="1"/>
</dbReference>
<evidence type="ECO:0000313" key="8">
    <source>
        <dbReference type="Proteomes" id="UP000546257"/>
    </source>
</evidence>
<dbReference type="PANTHER" id="PTHR10394">
    <property type="entry name" value="40S RIBOSOMAL PROTEIN S8"/>
    <property type="match status" value="1"/>
</dbReference>
<dbReference type="InterPro" id="IPR020919">
    <property type="entry name" value="Ribosomal_protein_eS8_arc"/>
</dbReference>
<feature type="region of interest" description="Disordered" evidence="6">
    <location>
        <begin position="1"/>
        <end position="38"/>
    </location>
</feature>
<keyword evidence="3 5" id="KW-0687">Ribonucleoprotein</keyword>
<dbReference type="Gene3D" id="2.40.10.310">
    <property type="match status" value="1"/>
</dbReference>
<dbReference type="Proteomes" id="UP000546257">
    <property type="component" value="Unassembled WGS sequence"/>
</dbReference>
<evidence type="ECO:0000256" key="1">
    <source>
        <dbReference type="ARBA" id="ARBA00005257"/>
    </source>
</evidence>
<sequence>MKDQGRSKRKRTGGRRRRSHKKTRHQLGREPAETTVGEPRFQMVDSRGTGKKVRALSTNVAQVADGGEVTTATIEDVVENPANVNYARRNIVTKGAVIETTEGRARVTSRPGQTGQVSAVLLDDE</sequence>
<dbReference type="Pfam" id="PF01201">
    <property type="entry name" value="Ribosomal_S8e"/>
    <property type="match status" value="1"/>
</dbReference>
<accession>A0A7J9SDY6</accession>
<evidence type="ECO:0000256" key="2">
    <source>
        <dbReference type="ARBA" id="ARBA00022980"/>
    </source>
</evidence>
<gene>
    <name evidence="5" type="primary">rps8e</name>
    <name evidence="7" type="ORF">H5V44_01350</name>
</gene>
<evidence type="ECO:0000256" key="3">
    <source>
        <dbReference type="ARBA" id="ARBA00023274"/>
    </source>
</evidence>
<comment type="similarity">
    <text evidence="1 5">Belongs to the eukaryotic ribosomal protein eS8 family.</text>
</comment>
<evidence type="ECO:0000313" key="7">
    <source>
        <dbReference type="EMBL" id="MBB6644958.1"/>
    </source>
</evidence>
<dbReference type="HAMAP" id="MF_00029">
    <property type="entry name" value="Ribosomal_eS8"/>
    <property type="match status" value="1"/>
</dbReference>
<evidence type="ECO:0000256" key="4">
    <source>
        <dbReference type="ARBA" id="ARBA00035277"/>
    </source>
</evidence>
<keyword evidence="8" id="KW-1185">Reference proteome</keyword>
<dbReference type="AlphaFoldDB" id="A0A7J9SDY6"/>
<dbReference type="GO" id="GO:1990904">
    <property type="term" value="C:ribonucleoprotein complex"/>
    <property type="evidence" value="ECO:0007669"/>
    <property type="project" value="UniProtKB-KW"/>
</dbReference>
<evidence type="ECO:0000256" key="5">
    <source>
        <dbReference type="HAMAP-Rule" id="MF_00029"/>
    </source>
</evidence>
<evidence type="ECO:0000256" key="6">
    <source>
        <dbReference type="SAM" id="MobiDB-lite"/>
    </source>
</evidence>
<dbReference type="InterPro" id="IPR001047">
    <property type="entry name" value="Ribosomal_eS8"/>
</dbReference>
<keyword evidence="2 5" id="KW-0689">Ribosomal protein</keyword>
<protein>
    <recommendedName>
        <fullName evidence="4 5">Small ribosomal subunit protein eS8</fullName>
    </recommendedName>
</protein>
<dbReference type="GO" id="GO:0006412">
    <property type="term" value="P:translation"/>
    <property type="evidence" value="ECO:0007669"/>
    <property type="project" value="UniProtKB-UniRule"/>
</dbReference>
<dbReference type="InterPro" id="IPR022309">
    <property type="entry name" value="Ribosomal_Se8/biogenesis_NSA2"/>
</dbReference>
<dbReference type="RefSeq" id="WP_185191341.1">
    <property type="nucleotide sequence ID" value="NZ_JACKXD010000001.1"/>
</dbReference>
<dbReference type="GO" id="GO:0003735">
    <property type="term" value="F:structural constituent of ribosome"/>
    <property type="evidence" value="ECO:0007669"/>
    <property type="project" value="InterPro"/>
</dbReference>
<dbReference type="GO" id="GO:0005840">
    <property type="term" value="C:ribosome"/>
    <property type="evidence" value="ECO:0007669"/>
    <property type="project" value="UniProtKB-KW"/>
</dbReference>
<comment type="subunit">
    <text evidence="5">Part of the 30S ribosomal subunit.</text>
</comment>
<comment type="caution">
    <text evidence="7">The sequence shown here is derived from an EMBL/GenBank/DDBJ whole genome shotgun (WGS) entry which is preliminary data.</text>
</comment>
<organism evidence="7 8">
    <name type="scientific">Halobellus ruber</name>
    <dbReference type="NCBI Taxonomy" id="2761102"/>
    <lineage>
        <taxon>Archaea</taxon>
        <taxon>Methanobacteriati</taxon>
        <taxon>Methanobacteriota</taxon>
        <taxon>Stenosarchaea group</taxon>
        <taxon>Halobacteria</taxon>
        <taxon>Halobacteriales</taxon>
        <taxon>Haloferacaceae</taxon>
        <taxon>Halobellus</taxon>
    </lineage>
</organism>
<dbReference type="CDD" id="cd11382">
    <property type="entry name" value="Ribosomal_S8e"/>
    <property type="match status" value="1"/>
</dbReference>
<feature type="compositionally biased region" description="Basic residues" evidence="6">
    <location>
        <begin position="7"/>
        <end position="26"/>
    </location>
</feature>
<dbReference type="EMBL" id="JACKXD010000001">
    <property type="protein sequence ID" value="MBB6644958.1"/>
    <property type="molecule type" value="Genomic_DNA"/>
</dbReference>
<proteinExistence type="inferred from homology"/>
<reference evidence="7 8" key="1">
    <citation type="submission" date="2020-08" db="EMBL/GenBank/DDBJ databases">
        <authorList>
            <person name="Seo M.-J."/>
        </authorList>
    </citation>
    <scope>NUCLEOTIDE SEQUENCE [LARGE SCALE GENOMIC DNA]</scope>
    <source>
        <strain evidence="7 8">MBLA0160</strain>
    </source>
</reference>